<dbReference type="InterPro" id="IPR038955">
    <property type="entry name" value="PriA/CPL1_fungi"/>
</dbReference>
<name>A0A409VTV5_PSICY</name>
<feature type="region of interest" description="Disordered" evidence="1">
    <location>
        <begin position="1045"/>
        <end position="1076"/>
    </location>
</feature>
<keyword evidence="2" id="KW-0732">Signal</keyword>
<dbReference type="PANTHER" id="PTHR35192">
    <property type="entry name" value="PROTEIN, PUTATIVE-RELATED"/>
    <property type="match status" value="1"/>
</dbReference>
<dbReference type="OrthoDB" id="439917at2759"/>
<gene>
    <name evidence="4" type="ORF">CVT25_012974</name>
</gene>
<dbReference type="EMBL" id="NHYD01003926">
    <property type="protein sequence ID" value="PPQ69711.1"/>
    <property type="molecule type" value="Genomic_DNA"/>
</dbReference>
<sequence>MRLLTLFLPTLALSTLFPAPVSSIHPHALTHRRDHARSPASSIIASRQYRVPRDLLDVCINVNANLLADASQLLGLSSLLGALNLGADIKLCLCLKDLDLYLDTKDQLSALIGLLGKDTVGALITALINTSKDAKQCTFPQHAHHTCNTSDPCHYACDPPYVNEGGQCVCASPNISCNGVCGEFPQGCSSAVPRSLTKKSKAITTLAQAQAYCKSGETVCGISGRESTLLYECVDTSSTKDSCGGCMAPHPFFEAEPVRVASGKDCSTIANTKSTSCSSYRCVVNDCKEGWVPTPQKDACIPSVAELKIRRIRKRSGSAVVDTSSNTDIDSQITTIVKSVIAMNIHGPATALSSSLTSYSTEDLANLDSISGLLEGVNADTAGLVTSTSILTVVSYANNLLNMSSLLRSTVNDCHCVTSLGIQTFSSDVDDLVNGIGRLLTLCKEHPNGGLTPPLSLGSSASVPSSSPDASGLPIIVGLTTLLSSPGKSGVVIDGLVGPDTAKSVNNILNGLNLGPANYKRQVVPPISAVVNATVGGNSGLLNQLTVIVNLVINLTGSAPAASPTVASSSTAQSVGSTGSTSSLSNCLIDPIIFATLYQYSINLIASPDLDSFCRNTGTLYAAECSLRDLFNECPYVDTLGLEGIEADLLLVIEETQYLDDWCIANIAPGHGGNSGAGHSSPVSTPASTSTPSSSIAGTIVSVSGGVSASSVGVSSGVVFVSGSTTSRAVSATSGTSIGVPSTVSIPTSPTVSVTLGTYTGISSSVSIPTHYSTSGISSAPATTQSTLAVHPLPTSTSSTAVVTATDIPIVVSADDVLSDLGLSGTKAVVTVDGLLGNNVDESVDHILDGLSLGPHNVRRTLNKASRQIVANVNATVNLGGLGGLVDGLVDLVLGLNNVGSTLLPVSTLVHVPPASIPALSVPLRPLPVPLPPLSDPVPALSNPSSTPIDQALVTDVVAALLSLLSLQSPTYSQFLQALNELVAASSSSAEIMNGCSCMADGEGYEDVYRYLVDIAEAAEALEALCRERAGGAISSSTGVGPAQSATLAGADASHSATPTGEASASQSSASTSPSADDPIVVGLTKLLKGLGLNIDAKVVVDGLLGNSLNHAVNTILNGLGIGPNGARRRKTSEQDW</sequence>
<dbReference type="InterPro" id="IPR048661">
    <property type="entry name" value="CPL1-like"/>
</dbReference>
<evidence type="ECO:0000313" key="4">
    <source>
        <dbReference type="EMBL" id="PPQ69711.1"/>
    </source>
</evidence>
<evidence type="ECO:0000259" key="3">
    <source>
        <dbReference type="Pfam" id="PF21671"/>
    </source>
</evidence>
<reference evidence="4 5" key="1">
    <citation type="journal article" date="2018" name="Evol. Lett.">
        <title>Horizontal gene cluster transfer increased hallucinogenic mushroom diversity.</title>
        <authorList>
            <person name="Reynolds H.T."/>
            <person name="Vijayakumar V."/>
            <person name="Gluck-Thaler E."/>
            <person name="Korotkin H.B."/>
            <person name="Matheny P.B."/>
            <person name="Slot J.C."/>
        </authorList>
    </citation>
    <scope>NUCLEOTIDE SEQUENCE [LARGE SCALE GENOMIC DNA]</scope>
    <source>
        <strain evidence="4 5">2631</strain>
    </source>
</reference>
<dbReference type="AlphaFoldDB" id="A0A409VTV5"/>
<evidence type="ECO:0000256" key="1">
    <source>
        <dbReference type="SAM" id="MobiDB-lite"/>
    </source>
</evidence>
<dbReference type="Proteomes" id="UP000283269">
    <property type="component" value="Unassembled WGS sequence"/>
</dbReference>
<evidence type="ECO:0000313" key="5">
    <source>
        <dbReference type="Proteomes" id="UP000283269"/>
    </source>
</evidence>
<protein>
    <recommendedName>
        <fullName evidence="3">Protein CPL1-like domain-containing protein</fullName>
    </recommendedName>
</protein>
<evidence type="ECO:0000256" key="2">
    <source>
        <dbReference type="SAM" id="SignalP"/>
    </source>
</evidence>
<feature type="domain" description="Protein CPL1-like" evidence="3">
    <location>
        <begin position="231"/>
        <end position="301"/>
    </location>
</feature>
<keyword evidence="5" id="KW-1185">Reference proteome</keyword>
<dbReference type="Pfam" id="PF21671">
    <property type="entry name" value="CPL1-like"/>
    <property type="match status" value="1"/>
</dbReference>
<dbReference type="PANTHER" id="PTHR35192:SF2">
    <property type="entry name" value="APPLE DOMAIN-CONTAINING PROTEIN"/>
    <property type="match status" value="1"/>
</dbReference>
<feature type="region of interest" description="Disordered" evidence="1">
    <location>
        <begin position="560"/>
        <end position="583"/>
    </location>
</feature>
<feature type="compositionally biased region" description="Low complexity" evidence="1">
    <location>
        <begin position="1063"/>
        <end position="1076"/>
    </location>
</feature>
<dbReference type="InParanoid" id="A0A409VTV5"/>
<feature type="signal peptide" evidence="2">
    <location>
        <begin position="1"/>
        <end position="23"/>
    </location>
</feature>
<comment type="caution">
    <text evidence="4">The sequence shown here is derived from an EMBL/GenBank/DDBJ whole genome shotgun (WGS) entry which is preliminary data.</text>
</comment>
<proteinExistence type="predicted"/>
<feature type="chain" id="PRO_5019244023" description="Protein CPL1-like domain-containing protein" evidence="2">
    <location>
        <begin position="24"/>
        <end position="1137"/>
    </location>
</feature>
<dbReference type="STRING" id="93625.A0A409VTV5"/>
<accession>A0A409VTV5</accession>
<organism evidence="4 5">
    <name type="scientific">Psilocybe cyanescens</name>
    <dbReference type="NCBI Taxonomy" id="93625"/>
    <lineage>
        <taxon>Eukaryota</taxon>
        <taxon>Fungi</taxon>
        <taxon>Dikarya</taxon>
        <taxon>Basidiomycota</taxon>
        <taxon>Agaricomycotina</taxon>
        <taxon>Agaricomycetes</taxon>
        <taxon>Agaricomycetidae</taxon>
        <taxon>Agaricales</taxon>
        <taxon>Agaricineae</taxon>
        <taxon>Strophariaceae</taxon>
        <taxon>Psilocybe</taxon>
    </lineage>
</organism>